<protein>
    <submittedName>
        <fullName evidence="2">Uncharacterized protein</fullName>
    </submittedName>
</protein>
<dbReference type="PANTHER" id="PTHR13145">
    <property type="entry name" value="SSM4 PROTEIN"/>
    <property type="match status" value="1"/>
</dbReference>
<dbReference type="PANTHER" id="PTHR13145:SF7">
    <property type="entry name" value="RING-CH-TYPE DOMAIN-CONTAINING PROTEIN"/>
    <property type="match status" value="1"/>
</dbReference>
<dbReference type="Proteomes" id="UP000489600">
    <property type="component" value="Unassembled WGS sequence"/>
</dbReference>
<feature type="transmembrane region" description="Helical" evidence="1">
    <location>
        <begin position="291"/>
        <end position="309"/>
    </location>
</feature>
<feature type="transmembrane region" description="Helical" evidence="1">
    <location>
        <begin position="109"/>
        <end position="129"/>
    </location>
</feature>
<feature type="transmembrane region" description="Helical" evidence="1">
    <location>
        <begin position="356"/>
        <end position="379"/>
    </location>
</feature>
<reference evidence="2" key="1">
    <citation type="submission" date="2019-07" db="EMBL/GenBank/DDBJ databases">
        <authorList>
            <person name="Dittberner H."/>
        </authorList>
    </citation>
    <scope>NUCLEOTIDE SEQUENCE [LARGE SCALE GENOMIC DNA]</scope>
</reference>
<gene>
    <name evidence="2" type="ORF">ANE_LOCUS7178</name>
</gene>
<evidence type="ECO:0000313" key="2">
    <source>
        <dbReference type="EMBL" id="VVA96733.1"/>
    </source>
</evidence>
<keyword evidence="1" id="KW-0472">Membrane</keyword>
<sequence length="611" mass="69746">MFVSRIYEVCARRVSSSLAESSRIQEKCEVCGRSYSFVPVYSENAPERLPCNEFLTGLFSRVSRYMKLIALWIVVILLNTFCCSLHPWGQEVAAACQRGFWMSRKFASLLAGLLYSTLIVCLMFIITAIRKQAGDPNIGRILGDAHPADFIWNGLQQGVLGGVMQVLWKYTKILCDWFLLKLIKFLTQRRGLIVVLRNAPLHEFGVLRRLLFFLDDDAFAVLTINLYVSILFVLLPLSIGSIVLATVGGSYFSGNSPVIFGYKMMLSIPIAYSEILFTLHHNSFQALVRWFLLGFHFIAIELPCLLWGFSVKASKNLSLIKDAFVFWKFLQEIIHKRAFWYLLDVTDPDYKITNLYLSYTFFAFASHGALLVTSVHLPIKAIALISPSFFPLELWVTDERLMFGAYAIYFNIMTLVPRGEGFQHADQNVRPLLQPRQPYDGNLWFVLCSIAEGSRVIHGSQNAEDDIKDQRDNRIALMLVLAAFSLFLFGTAFMALPILVGRVFFDSISIIMLRFEITHHDEGKNQFASQICLDMDTQWIDVLHLDLCHTRITRSTYRPYDHHPVSISIATKRITRLFHDPRLVDRCSGASHLDLSGKRNKHQGGFQQRLS</sequence>
<comment type="caution">
    <text evidence="2">The sequence shown here is derived from an EMBL/GenBank/DDBJ whole genome shotgun (WGS) entry which is preliminary data.</text>
</comment>
<keyword evidence="3" id="KW-1185">Reference proteome</keyword>
<evidence type="ECO:0000256" key="1">
    <source>
        <dbReference type="SAM" id="Phobius"/>
    </source>
</evidence>
<keyword evidence="1" id="KW-1133">Transmembrane helix</keyword>
<keyword evidence="1" id="KW-0812">Transmembrane</keyword>
<feature type="transmembrane region" description="Helical" evidence="1">
    <location>
        <begin position="218"/>
        <end position="247"/>
    </location>
</feature>
<feature type="transmembrane region" description="Helical" evidence="1">
    <location>
        <begin position="68"/>
        <end position="89"/>
    </location>
</feature>
<accession>A0A565B5W2</accession>
<name>A0A565B5W2_9BRAS</name>
<dbReference type="GO" id="GO:0005789">
    <property type="term" value="C:endoplasmic reticulum membrane"/>
    <property type="evidence" value="ECO:0007669"/>
    <property type="project" value="TreeGrafter"/>
</dbReference>
<dbReference type="GO" id="GO:0036503">
    <property type="term" value="P:ERAD pathway"/>
    <property type="evidence" value="ECO:0007669"/>
    <property type="project" value="TreeGrafter"/>
</dbReference>
<evidence type="ECO:0000313" key="3">
    <source>
        <dbReference type="Proteomes" id="UP000489600"/>
    </source>
</evidence>
<organism evidence="2 3">
    <name type="scientific">Arabis nemorensis</name>
    <dbReference type="NCBI Taxonomy" id="586526"/>
    <lineage>
        <taxon>Eukaryota</taxon>
        <taxon>Viridiplantae</taxon>
        <taxon>Streptophyta</taxon>
        <taxon>Embryophyta</taxon>
        <taxon>Tracheophyta</taxon>
        <taxon>Spermatophyta</taxon>
        <taxon>Magnoliopsida</taxon>
        <taxon>eudicotyledons</taxon>
        <taxon>Gunneridae</taxon>
        <taxon>Pentapetalae</taxon>
        <taxon>rosids</taxon>
        <taxon>malvids</taxon>
        <taxon>Brassicales</taxon>
        <taxon>Brassicaceae</taxon>
        <taxon>Arabideae</taxon>
        <taxon>Arabis</taxon>
    </lineage>
</organism>
<proteinExistence type="predicted"/>
<dbReference type="AlphaFoldDB" id="A0A565B5W2"/>
<feature type="transmembrane region" description="Helical" evidence="1">
    <location>
        <begin position="475"/>
        <end position="500"/>
    </location>
</feature>
<feature type="transmembrane region" description="Helical" evidence="1">
    <location>
        <begin position="259"/>
        <end position="279"/>
    </location>
</feature>
<dbReference type="EMBL" id="CABITT030000003">
    <property type="protein sequence ID" value="VVA96733.1"/>
    <property type="molecule type" value="Genomic_DNA"/>
</dbReference>
<dbReference type="OrthoDB" id="1132006at2759"/>